<comment type="caution">
    <text evidence="1">The sequence shown here is derived from an EMBL/GenBank/DDBJ whole genome shotgun (WGS) entry which is preliminary data.</text>
</comment>
<proteinExistence type="predicted"/>
<dbReference type="InParanoid" id="A0A1Y2H356"/>
<accession>A0A1Y2H356</accession>
<evidence type="ECO:0000313" key="2">
    <source>
        <dbReference type="Proteomes" id="UP000193648"/>
    </source>
</evidence>
<dbReference type="EMBL" id="MCFF01000002">
    <property type="protein sequence ID" value="ORZ28143.1"/>
    <property type="molecule type" value="Genomic_DNA"/>
</dbReference>
<keyword evidence="2" id="KW-1185">Reference proteome</keyword>
<name>A0A1Y2H356_9FUNG</name>
<dbReference type="Proteomes" id="UP000193648">
    <property type="component" value="Unassembled WGS sequence"/>
</dbReference>
<sequence length="51" mass="5914">MPPMNTNFEITKMHSYHSTCAHGTNNPTFYIHIHVHSPVAHTLHYLTNGRR</sequence>
<protein>
    <submittedName>
        <fullName evidence="1">Uncharacterized protein</fullName>
    </submittedName>
</protein>
<evidence type="ECO:0000313" key="1">
    <source>
        <dbReference type="EMBL" id="ORZ28143.1"/>
    </source>
</evidence>
<organism evidence="1 2">
    <name type="scientific">Lobosporangium transversale</name>
    <dbReference type="NCBI Taxonomy" id="64571"/>
    <lineage>
        <taxon>Eukaryota</taxon>
        <taxon>Fungi</taxon>
        <taxon>Fungi incertae sedis</taxon>
        <taxon>Mucoromycota</taxon>
        <taxon>Mortierellomycotina</taxon>
        <taxon>Mortierellomycetes</taxon>
        <taxon>Mortierellales</taxon>
        <taxon>Mortierellaceae</taxon>
        <taxon>Lobosporangium</taxon>
    </lineage>
</organism>
<dbReference type="AlphaFoldDB" id="A0A1Y2H356"/>
<dbReference type="GeneID" id="33564420"/>
<dbReference type="RefSeq" id="XP_021885828.1">
    <property type="nucleotide sequence ID" value="XM_022022576.1"/>
</dbReference>
<gene>
    <name evidence="1" type="ORF">BCR41DRAFT_344718</name>
</gene>
<reference evidence="1 2" key="1">
    <citation type="submission" date="2016-07" db="EMBL/GenBank/DDBJ databases">
        <title>Pervasive Adenine N6-methylation of Active Genes in Fungi.</title>
        <authorList>
            <consortium name="DOE Joint Genome Institute"/>
            <person name="Mondo S.J."/>
            <person name="Dannebaum R.O."/>
            <person name="Kuo R.C."/>
            <person name="Labutti K."/>
            <person name="Haridas S."/>
            <person name="Kuo A."/>
            <person name="Salamov A."/>
            <person name="Ahrendt S.R."/>
            <person name="Lipzen A."/>
            <person name="Sullivan W."/>
            <person name="Andreopoulos W.B."/>
            <person name="Clum A."/>
            <person name="Lindquist E."/>
            <person name="Daum C."/>
            <person name="Ramamoorthy G.K."/>
            <person name="Gryganskyi A."/>
            <person name="Culley D."/>
            <person name="Magnuson J.K."/>
            <person name="James T.Y."/>
            <person name="O'Malley M.A."/>
            <person name="Stajich J.E."/>
            <person name="Spatafora J.W."/>
            <person name="Visel A."/>
            <person name="Grigoriev I.V."/>
        </authorList>
    </citation>
    <scope>NUCLEOTIDE SEQUENCE [LARGE SCALE GENOMIC DNA]</scope>
    <source>
        <strain evidence="1 2">NRRL 3116</strain>
    </source>
</reference>